<evidence type="ECO:0000313" key="4">
    <source>
        <dbReference type="Proteomes" id="UP000838878"/>
    </source>
</evidence>
<reference evidence="3" key="1">
    <citation type="submission" date="2021-12" db="EMBL/GenBank/DDBJ databases">
        <authorList>
            <person name="Martin H S."/>
        </authorList>
    </citation>
    <scope>NUCLEOTIDE SEQUENCE</scope>
</reference>
<dbReference type="PANTHER" id="PTHR13633">
    <property type="entry name" value="MITOCHONDRIAL TRANSCRIPTION RESCUE FACTOR 1"/>
    <property type="match status" value="1"/>
</dbReference>
<name>A0A8J9UPJ7_9NEOP</name>
<dbReference type="CDD" id="cd00165">
    <property type="entry name" value="S4"/>
    <property type="match status" value="1"/>
</dbReference>
<dbReference type="Proteomes" id="UP000838878">
    <property type="component" value="Chromosome 4"/>
</dbReference>
<dbReference type="InterPro" id="IPR057896">
    <property type="entry name" value="MTRES1_C"/>
</dbReference>
<dbReference type="GO" id="GO:1903108">
    <property type="term" value="P:regulation of mitochondrial transcription"/>
    <property type="evidence" value="ECO:0007669"/>
    <property type="project" value="TreeGrafter"/>
</dbReference>
<sequence length="200" mass="23020">MNVIWRRNNIAQCLLRSFSNKLRIQSLPACCYHIQNVNKSYSITNLTPLNLSYNAIRHKSKQADADSDDENEIFDDDTSLSRDSKVIKFNTTSLRTDAILKSALGVARNKIEKLFYESKIRVNGKKILKKSSPVRIDYEIDIVKSVSPKNPDHLYVSRVEILNIAAKEESIYITARRFKTLLIENYEEDPYKPSTSSEDQ</sequence>
<keyword evidence="1" id="KW-0694">RNA-binding</keyword>
<proteinExistence type="predicted"/>
<protein>
    <recommendedName>
        <fullName evidence="2">Mitochondrial transcription rescue factor 1 C-terminal domain-containing protein</fullName>
    </recommendedName>
</protein>
<evidence type="ECO:0000259" key="2">
    <source>
        <dbReference type="Pfam" id="PF25818"/>
    </source>
</evidence>
<gene>
    <name evidence="3" type="ORF">BINO364_LOCUS9474</name>
</gene>
<organism evidence="3 4">
    <name type="scientific">Brenthis ino</name>
    <name type="common">lesser marbled fritillary</name>
    <dbReference type="NCBI Taxonomy" id="405034"/>
    <lineage>
        <taxon>Eukaryota</taxon>
        <taxon>Metazoa</taxon>
        <taxon>Ecdysozoa</taxon>
        <taxon>Arthropoda</taxon>
        <taxon>Hexapoda</taxon>
        <taxon>Insecta</taxon>
        <taxon>Pterygota</taxon>
        <taxon>Neoptera</taxon>
        <taxon>Endopterygota</taxon>
        <taxon>Lepidoptera</taxon>
        <taxon>Glossata</taxon>
        <taxon>Ditrysia</taxon>
        <taxon>Papilionoidea</taxon>
        <taxon>Nymphalidae</taxon>
        <taxon>Heliconiinae</taxon>
        <taxon>Argynnini</taxon>
        <taxon>Brenthis</taxon>
    </lineage>
</organism>
<evidence type="ECO:0000313" key="3">
    <source>
        <dbReference type="EMBL" id="CAH0723667.1"/>
    </source>
</evidence>
<feature type="non-terminal residue" evidence="3">
    <location>
        <position position="200"/>
    </location>
</feature>
<evidence type="ECO:0000256" key="1">
    <source>
        <dbReference type="PROSITE-ProRule" id="PRU00182"/>
    </source>
</evidence>
<dbReference type="AlphaFoldDB" id="A0A8J9UPJ7"/>
<dbReference type="SUPFAM" id="SSF55174">
    <property type="entry name" value="Alpha-L RNA-binding motif"/>
    <property type="match status" value="1"/>
</dbReference>
<dbReference type="OrthoDB" id="4150at2759"/>
<accession>A0A8J9UPJ7</accession>
<feature type="domain" description="Mitochondrial transcription rescue factor 1 C-terminal" evidence="2">
    <location>
        <begin position="91"/>
        <end position="182"/>
    </location>
</feature>
<dbReference type="GO" id="GO:0005739">
    <property type="term" value="C:mitochondrion"/>
    <property type="evidence" value="ECO:0007669"/>
    <property type="project" value="TreeGrafter"/>
</dbReference>
<dbReference type="PROSITE" id="PS50889">
    <property type="entry name" value="S4"/>
    <property type="match status" value="1"/>
</dbReference>
<dbReference type="Pfam" id="PF25818">
    <property type="entry name" value="MTRES1_C"/>
    <property type="match status" value="1"/>
</dbReference>
<dbReference type="PANTHER" id="PTHR13633:SF3">
    <property type="entry name" value="MITOCHONDRIAL TRANSCRIPTION RESCUE FACTOR 1"/>
    <property type="match status" value="1"/>
</dbReference>
<keyword evidence="4" id="KW-1185">Reference proteome</keyword>
<dbReference type="GO" id="GO:0003723">
    <property type="term" value="F:RNA binding"/>
    <property type="evidence" value="ECO:0007669"/>
    <property type="project" value="UniProtKB-KW"/>
</dbReference>
<dbReference type="EMBL" id="OV170224">
    <property type="protein sequence ID" value="CAH0723667.1"/>
    <property type="molecule type" value="Genomic_DNA"/>
</dbReference>